<protein>
    <submittedName>
        <fullName evidence="1">Uncharacterized protein</fullName>
    </submittedName>
</protein>
<comment type="caution">
    <text evidence="1">The sequence shown here is derived from an EMBL/GenBank/DDBJ whole genome shotgun (WGS) entry which is preliminary data.</text>
</comment>
<evidence type="ECO:0000313" key="1">
    <source>
        <dbReference type="EMBL" id="MBM7128712.1"/>
    </source>
</evidence>
<proteinExistence type="predicted"/>
<accession>A0ABS2KD62</accession>
<reference evidence="1" key="1">
    <citation type="submission" date="2020-10" db="EMBL/GenBank/DDBJ databases">
        <title>Phylogeny of dyella-like bacteria.</title>
        <authorList>
            <person name="Fu J."/>
        </authorList>
    </citation>
    <scope>NUCLEOTIDE SEQUENCE</scope>
    <source>
        <strain evidence="1">DHON07</strain>
    </source>
</reference>
<evidence type="ECO:0000313" key="2">
    <source>
        <dbReference type="Proteomes" id="UP001430193"/>
    </source>
</evidence>
<dbReference type="Proteomes" id="UP001430193">
    <property type="component" value="Unassembled WGS sequence"/>
</dbReference>
<dbReference type="EMBL" id="JADIKF010000035">
    <property type="protein sequence ID" value="MBM7128712.1"/>
    <property type="molecule type" value="Genomic_DNA"/>
</dbReference>
<keyword evidence="2" id="KW-1185">Reference proteome</keyword>
<organism evidence="1 2">
    <name type="scientific">Dyella mobilis</name>
    <dbReference type="NCBI Taxonomy" id="1849582"/>
    <lineage>
        <taxon>Bacteria</taxon>
        <taxon>Pseudomonadati</taxon>
        <taxon>Pseudomonadota</taxon>
        <taxon>Gammaproteobacteria</taxon>
        <taxon>Lysobacterales</taxon>
        <taxon>Rhodanobacteraceae</taxon>
        <taxon>Dyella</taxon>
    </lineage>
</organism>
<dbReference type="RefSeq" id="WP_204630332.1">
    <property type="nucleotide sequence ID" value="NZ_BSOC01000006.1"/>
</dbReference>
<gene>
    <name evidence="1" type="ORF">ISS99_04170</name>
</gene>
<sequence>MAQFNATIGELHLEVAYSEDEHAIAWNCVVRRASQLSGALGGTANLADRQSVQKAVEDAVGVAIRAKYPLG</sequence>
<name>A0ABS2KD62_9GAMM</name>